<dbReference type="Gene3D" id="3.30.590.10">
    <property type="entry name" value="Glutamine synthetase/guanido kinase, catalytic domain"/>
    <property type="match status" value="3"/>
</dbReference>
<feature type="binding site" evidence="7">
    <location>
        <position position="1116"/>
    </location>
    <ligand>
        <name>ATP</name>
        <dbReference type="ChEBI" id="CHEBI:30616"/>
    </ligand>
</feature>
<keyword evidence="9" id="KW-0175">Coiled coil</keyword>
<accession>A0AA89C062</accession>
<keyword evidence="2 7" id="KW-0808">Transferase</keyword>
<dbReference type="PANTHER" id="PTHR11547:SF38">
    <property type="entry name" value="ARGININE KINASE 1-RELATED"/>
    <property type="match status" value="1"/>
</dbReference>
<feature type="binding site" evidence="7">
    <location>
        <position position="462"/>
    </location>
    <ligand>
        <name>ATP</name>
        <dbReference type="ChEBI" id="CHEBI:30616"/>
    </ligand>
</feature>
<dbReference type="PANTHER" id="PTHR11547">
    <property type="entry name" value="ARGININE OR CREATINE KINASE"/>
    <property type="match status" value="1"/>
</dbReference>
<feature type="domain" description="Phosphagen kinase C-terminal" evidence="11">
    <location>
        <begin position="352"/>
        <end position="588"/>
    </location>
</feature>
<dbReference type="GO" id="GO:0004054">
    <property type="term" value="F:arginine kinase activity"/>
    <property type="evidence" value="ECO:0007669"/>
    <property type="project" value="UniProtKB-ARBA"/>
</dbReference>
<feature type="domain" description="Phosphagen kinase N-terminal" evidence="10">
    <location>
        <begin position="241"/>
        <end position="324"/>
    </location>
</feature>
<gene>
    <name evidence="12" type="ORF">FSP39_007542</name>
</gene>
<feature type="binding site" evidence="7">
    <location>
        <position position="418"/>
    </location>
    <ligand>
        <name>ATP</name>
        <dbReference type="ChEBI" id="CHEBI:30616"/>
    </ligand>
</feature>
<keyword evidence="4 7" id="KW-0418">Kinase</keyword>
<dbReference type="Pfam" id="PF02807">
    <property type="entry name" value="ATP-gua_PtransN"/>
    <property type="match status" value="3"/>
</dbReference>
<evidence type="ECO:0000256" key="6">
    <source>
        <dbReference type="PROSITE-ProRule" id="PRU00842"/>
    </source>
</evidence>
<dbReference type="CDD" id="cd07932">
    <property type="entry name" value="arginine_kinase_like"/>
    <property type="match status" value="3"/>
</dbReference>
<dbReference type="PROSITE" id="PS00112">
    <property type="entry name" value="PHOSPHAGEN_KINASE"/>
    <property type="match status" value="3"/>
</dbReference>
<evidence type="ECO:0000256" key="5">
    <source>
        <dbReference type="ARBA" id="ARBA00022840"/>
    </source>
</evidence>
<feature type="binding site" evidence="7">
    <location>
        <begin position="704"/>
        <end position="708"/>
    </location>
    <ligand>
        <name>ATP</name>
        <dbReference type="ChEBI" id="CHEBI:30616"/>
    </ligand>
</feature>
<feature type="binding site" evidence="7">
    <location>
        <begin position="890"/>
        <end position="895"/>
    </location>
    <ligand>
        <name>ATP</name>
        <dbReference type="ChEBI" id="CHEBI:30616"/>
    </ligand>
</feature>
<feature type="domain" description="Phosphagen kinase N-terminal" evidence="10">
    <location>
        <begin position="938"/>
        <end position="1022"/>
    </location>
</feature>
<dbReference type="FunFam" id="3.30.590.10:FF:000006">
    <property type="entry name" value="Arginine kinase 1"/>
    <property type="match status" value="3"/>
</dbReference>
<feature type="binding site" evidence="7">
    <location>
        <begin position="862"/>
        <end position="866"/>
    </location>
    <ligand>
        <name>ATP</name>
        <dbReference type="ChEBI" id="CHEBI:30616"/>
    </ligand>
</feature>
<keyword evidence="5 7" id="KW-0067">ATP-binding</keyword>
<feature type="binding site" evidence="7">
    <location>
        <begin position="541"/>
        <end position="546"/>
    </location>
    <ligand>
        <name>ATP</name>
        <dbReference type="ChEBI" id="CHEBI:30616"/>
    </ligand>
</feature>
<feature type="binding site" evidence="7">
    <location>
        <begin position="355"/>
        <end position="359"/>
    </location>
    <ligand>
        <name>ATP</name>
        <dbReference type="ChEBI" id="CHEBI:30616"/>
    </ligand>
</feature>
<evidence type="ECO:0000256" key="9">
    <source>
        <dbReference type="SAM" id="Coils"/>
    </source>
</evidence>
<dbReference type="Proteomes" id="UP001186944">
    <property type="component" value="Unassembled WGS sequence"/>
</dbReference>
<dbReference type="InterPro" id="IPR022414">
    <property type="entry name" value="ATP-guanido_PTrfase_cat"/>
</dbReference>
<dbReference type="InterPro" id="IPR022415">
    <property type="entry name" value="ATP-guanido_PTrfase_AS"/>
</dbReference>
<evidence type="ECO:0000259" key="11">
    <source>
        <dbReference type="PROSITE" id="PS51510"/>
    </source>
</evidence>
<evidence type="ECO:0000259" key="10">
    <source>
        <dbReference type="PROSITE" id="PS51509"/>
    </source>
</evidence>
<dbReference type="InterPro" id="IPR014746">
    <property type="entry name" value="Gln_synth/guanido_kin_cat_dom"/>
</dbReference>
<evidence type="ECO:0000256" key="8">
    <source>
        <dbReference type="RuleBase" id="RU000505"/>
    </source>
</evidence>
<feature type="domain" description="Phosphagen kinase C-terminal" evidence="11">
    <location>
        <begin position="1050"/>
        <end position="1286"/>
    </location>
</feature>
<dbReference type="SUPFAM" id="SSF48034">
    <property type="entry name" value="Guanido kinase N-terminal domain"/>
    <property type="match status" value="3"/>
</dbReference>
<dbReference type="SUPFAM" id="SSF55931">
    <property type="entry name" value="Glutamine synthetase/guanido kinase"/>
    <property type="match status" value="3"/>
</dbReference>
<dbReference type="FunFam" id="1.10.135.10:FF:000003">
    <property type="entry name" value="Three-domain arginine kinase"/>
    <property type="match status" value="3"/>
</dbReference>
<feature type="binding site" evidence="7">
    <location>
        <begin position="1239"/>
        <end position="1244"/>
    </location>
    <ligand>
        <name>ATP</name>
        <dbReference type="ChEBI" id="CHEBI:30616"/>
    </ligand>
</feature>
<evidence type="ECO:0000256" key="1">
    <source>
        <dbReference type="ARBA" id="ARBA00006798"/>
    </source>
</evidence>
<dbReference type="GO" id="GO:0005524">
    <property type="term" value="F:ATP binding"/>
    <property type="evidence" value="ECO:0007669"/>
    <property type="project" value="UniProtKB-UniRule"/>
</dbReference>
<dbReference type="InterPro" id="IPR022413">
    <property type="entry name" value="ATP-guanido_PTrfase_N"/>
</dbReference>
<dbReference type="GO" id="GO:0046314">
    <property type="term" value="P:phosphocreatine biosynthetic process"/>
    <property type="evidence" value="ECO:0007669"/>
    <property type="project" value="InterPro"/>
</dbReference>
<comment type="caution">
    <text evidence="12">The sequence shown here is derived from an EMBL/GenBank/DDBJ whole genome shotgun (WGS) entry which is preliminary data.</text>
</comment>
<dbReference type="InterPro" id="IPR000749">
    <property type="entry name" value="ATP-guanido_PTrfase"/>
</dbReference>
<evidence type="ECO:0000313" key="13">
    <source>
        <dbReference type="Proteomes" id="UP001186944"/>
    </source>
</evidence>
<sequence length="1293" mass="146500">MSGGEVKKIWVEINRLDLEDEVLAKGKIACVEIHEDDGIKEVKSRLCQCFHLNDTDLVFKLRNHRGSLIPIKGSIPSNSKSVPYQLEILRFHQNITPKPRSVKLASHMQAAMKKLQELMTRTDSLESDVPELNQRRLEKIRSEMNDLDKKLGFLNKRLNEADNSHWKGMFKKQPFWYAALHSVRFAEEDSKQNLEEKHMSTDRLTVTYCHGNASSAFLTATMYRSYCESLTGQQGPSANMDAKQRETEDLYKKLIHQSLLKKHLTTQVFNNLKAKRTSLGGTLADCIRSGCLHLNSGVGVYACDPEGYEVFKDLLDPVIKEYHATNEIKHPKPNFGDMGKLGFSDLDPEGKMIVSTRVRVGRSHAKFPFPPVATKEQRIEMERITCEALNTLTGELAGKYTSLGKMTKEEEKQLVEDHFLFKDDDPMLRDAGGYNDWPIGRGIFFSKDKKFLVWINEEDHLRFISMQKGGDLAEVYKRLVKAIHELEKKLTFAKTDRHGYLTFCPTNLGTTMRASVHIKVPFLADAGRLKEVCDKYQLQPRGIHGEHTESVGGVYDISNKRRLGLTEFEAISGMSEGIKKIMEEEIIERPKFLERKVKALQSSNSKSLLKKHLTPKVFEALKDKKTKLKGDLLDCAMSGLLHHNSGVGVYACDPEGYEVFKDLLDAVIKDYHKVPEVKHPKPSFGDMDNLGFGDLDPEGKMIISTRVRVGRSHENFPFPPVASKQQRIEMERITCDALKTLSGDLAGKYTSLSSMTKEEEKQLVEDHFLFKDDDPMLRDAGGYNDWPTGRGIFFSADKKFLVWINEEDHLRFISMQKGGNLAEVYKRLVKAIQELEKKLKFAKTDRHGYLTFCPTNLGTTMRASVHIKVPYLARSGKLNEECAKFNLQPRGIHGEHTESVGGVYDISNKRRLGLTEFEAITEMRKGIEEIIKLEKEARKKFLDEEFTKLNKSNSKSLLKVHLTQDLFNKLKDKKTSLGGDLLDCAKSGLLHHNSGVGVYACDPEGYGTFSDLLDAVIKDYHKVPEVKHPKPEFGDMANLGFSDLDPAGEMIVSTRVRVGRSHEGFPFPPAATLQQRLDMEKRTVQALNTLEGELAGKYTSLKSMTKEEEKQLVEDHFLFKDDDPMLRDAGGYDDWPYGRGIFFSADKKFLVWINEEDHLRFISMQKGGNLAEVYKRLVKAIQTLEKKLTFAKTDRHGYLTFCPTNLGTTMRASVHIKVPNLAKSGKLNEICAKHNLQPRGIHGEHTESVGGVYDISNKRRLGLSEFEAITEMRKGIEEVMKAEKAAASGQTKI</sequence>
<organism evidence="12 13">
    <name type="scientific">Pinctada imbricata</name>
    <name type="common">Atlantic pearl-oyster</name>
    <name type="synonym">Pinctada martensii</name>
    <dbReference type="NCBI Taxonomy" id="66713"/>
    <lineage>
        <taxon>Eukaryota</taxon>
        <taxon>Metazoa</taxon>
        <taxon>Spiralia</taxon>
        <taxon>Lophotrochozoa</taxon>
        <taxon>Mollusca</taxon>
        <taxon>Bivalvia</taxon>
        <taxon>Autobranchia</taxon>
        <taxon>Pteriomorphia</taxon>
        <taxon>Pterioida</taxon>
        <taxon>Pterioidea</taxon>
        <taxon>Pteriidae</taxon>
        <taxon>Pinctada</taxon>
    </lineage>
</organism>
<keyword evidence="3 7" id="KW-0547">Nucleotide-binding</keyword>
<name>A0AA89C062_PINIB</name>
<evidence type="ECO:0000256" key="4">
    <source>
        <dbReference type="ARBA" id="ARBA00022777"/>
    </source>
</evidence>
<dbReference type="PROSITE" id="PS51510">
    <property type="entry name" value="PHOSPHAGEN_KINASE_C"/>
    <property type="match status" value="3"/>
</dbReference>
<keyword evidence="13" id="KW-1185">Reference proteome</keyword>
<feature type="binding site" evidence="7">
    <location>
        <position position="811"/>
    </location>
    <ligand>
        <name>ATP</name>
        <dbReference type="ChEBI" id="CHEBI:30616"/>
    </ligand>
</feature>
<dbReference type="PROSITE" id="PS51509">
    <property type="entry name" value="PHOSPHAGEN_KINASE_N"/>
    <property type="match status" value="3"/>
</dbReference>
<feature type="coiled-coil region" evidence="9">
    <location>
        <begin position="108"/>
        <end position="164"/>
    </location>
</feature>
<dbReference type="EMBL" id="VSWD01000007">
    <property type="protein sequence ID" value="KAK3097212.1"/>
    <property type="molecule type" value="Genomic_DNA"/>
</dbReference>
<feature type="binding site" evidence="7">
    <location>
        <position position="767"/>
    </location>
    <ligand>
        <name>ATP</name>
        <dbReference type="ChEBI" id="CHEBI:30616"/>
    </ligand>
</feature>
<evidence type="ECO:0000256" key="3">
    <source>
        <dbReference type="ARBA" id="ARBA00022741"/>
    </source>
</evidence>
<feature type="binding site" evidence="7">
    <location>
        <position position="1160"/>
    </location>
    <ligand>
        <name>ATP</name>
        <dbReference type="ChEBI" id="CHEBI:30616"/>
    </ligand>
</feature>
<reference evidence="12" key="1">
    <citation type="submission" date="2019-08" db="EMBL/GenBank/DDBJ databases">
        <title>The improved chromosome-level genome for the pearl oyster Pinctada fucata martensii using PacBio sequencing and Hi-C.</title>
        <authorList>
            <person name="Zheng Z."/>
        </authorList>
    </citation>
    <scope>NUCLEOTIDE SEQUENCE</scope>
    <source>
        <strain evidence="12">ZZ-2019</strain>
        <tissue evidence="12">Adductor muscle</tissue>
    </source>
</reference>
<evidence type="ECO:0000313" key="12">
    <source>
        <dbReference type="EMBL" id="KAK3097212.1"/>
    </source>
</evidence>
<feature type="binding site" evidence="7">
    <location>
        <begin position="1211"/>
        <end position="1215"/>
    </location>
    <ligand>
        <name>ATP</name>
        <dbReference type="ChEBI" id="CHEBI:30616"/>
    </ligand>
</feature>
<feature type="binding site" evidence="7">
    <location>
        <begin position="513"/>
        <end position="517"/>
    </location>
    <ligand>
        <name>ATP</name>
        <dbReference type="ChEBI" id="CHEBI:30616"/>
    </ligand>
</feature>
<evidence type="ECO:0008006" key="14">
    <source>
        <dbReference type="Google" id="ProtNLM"/>
    </source>
</evidence>
<feature type="domain" description="Phosphagen kinase N-terminal" evidence="10">
    <location>
        <begin position="589"/>
        <end position="673"/>
    </location>
</feature>
<dbReference type="GO" id="GO:0005615">
    <property type="term" value="C:extracellular space"/>
    <property type="evidence" value="ECO:0007669"/>
    <property type="project" value="TreeGrafter"/>
</dbReference>
<evidence type="ECO:0000256" key="2">
    <source>
        <dbReference type="ARBA" id="ARBA00022679"/>
    </source>
</evidence>
<comment type="similarity">
    <text evidence="1 6 8">Belongs to the ATP:guanido phosphotransferase family.</text>
</comment>
<dbReference type="GO" id="GO:0004111">
    <property type="term" value="F:creatine kinase activity"/>
    <property type="evidence" value="ECO:0007669"/>
    <property type="project" value="InterPro"/>
</dbReference>
<evidence type="ECO:0000256" key="7">
    <source>
        <dbReference type="PROSITE-ProRule" id="PRU00843"/>
    </source>
</evidence>
<dbReference type="Gene3D" id="1.10.135.10">
    <property type="entry name" value="ATP:guanido phosphotransferase, N-terminal domain"/>
    <property type="match status" value="3"/>
</dbReference>
<dbReference type="InterPro" id="IPR036802">
    <property type="entry name" value="ATP-guanido_PTrfase_N_sf"/>
</dbReference>
<proteinExistence type="inferred from homology"/>
<feature type="domain" description="Phosphagen kinase C-terminal" evidence="11">
    <location>
        <begin position="701"/>
        <end position="937"/>
    </location>
</feature>
<dbReference type="Pfam" id="PF00217">
    <property type="entry name" value="ATP-gua_Ptrans"/>
    <property type="match status" value="3"/>
</dbReference>
<feature type="binding site" evidence="7">
    <location>
        <begin position="1053"/>
        <end position="1057"/>
    </location>
    <ligand>
        <name>ATP</name>
        <dbReference type="ChEBI" id="CHEBI:30616"/>
    </ligand>
</feature>
<protein>
    <recommendedName>
        <fullName evidence="14">Arginine kinase</fullName>
    </recommendedName>
</protein>